<evidence type="ECO:0000256" key="7">
    <source>
        <dbReference type="ARBA" id="ARBA00023136"/>
    </source>
</evidence>
<evidence type="ECO:0000313" key="10">
    <source>
        <dbReference type="EMBL" id="CAG5074818.1"/>
    </source>
</evidence>
<keyword evidence="5 9" id="KW-1133">Transmembrane helix</keyword>
<evidence type="ECO:0000256" key="4">
    <source>
        <dbReference type="ARBA" id="ARBA00022692"/>
    </source>
</evidence>
<sequence length="177" mass="20698">MIINRKIPFRFLLSEIKKPLIIVIILGIISGILHKYYRNILPEIPIGIATTLGIAISILLSYKINKAYSRWWEARTIWGAIVNDSRSLVLQLQLYLNEQIELIYKISHYQIAWCYSLEKSLRRQDISEVLNSILTIHDIEKVRKHSNTLLAINQLQTPLIKELFKKGFLNEFARIKI</sequence>
<dbReference type="RefSeq" id="WP_215236722.1">
    <property type="nucleotide sequence ID" value="NZ_CAJRAU010000014.1"/>
</dbReference>
<comment type="subcellular location">
    <subcellularLocation>
        <location evidence="1">Cell membrane</location>
        <topology evidence="1">Multi-pass membrane protein</topology>
    </subcellularLocation>
</comment>
<dbReference type="Pfam" id="PF25539">
    <property type="entry name" value="Bestrophin_2"/>
    <property type="match status" value="1"/>
</dbReference>
<accession>A0ABM8UYS8</accession>
<evidence type="ECO:0000256" key="1">
    <source>
        <dbReference type="ARBA" id="ARBA00004651"/>
    </source>
</evidence>
<organism evidence="10 11">
    <name type="scientific">Dyadobacter linearis</name>
    <dbReference type="NCBI Taxonomy" id="2823330"/>
    <lineage>
        <taxon>Bacteria</taxon>
        <taxon>Pseudomonadati</taxon>
        <taxon>Bacteroidota</taxon>
        <taxon>Cytophagia</taxon>
        <taxon>Cytophagales</taxon>
        <taxon>Spirosomataceae</taxon>
        <taxon>Dyadobacter</taxon>
    </lineage>
</organism>
<evidence type="ECO:0000256" key="6">
    <source>
        <dbReference type="ARBA" id="ARBA00023065"/>
    </source>
</evidence>
<dbReference type="EMBL" id="CAJRAU010000014">
    <property type="protein sequence ID" value="CAG5074818.1"/>
    <property type="molecule type" value="Genomic_DNA"/>
</dbReference>
<dbReference type="PANTHER" id="PTHR33281">
    <property type="entry name" value="UPF0187 PROTEIN YNEE"/>
    <property type="match status" value="1"/>
</dbReference>
<reference evidence="10 11" key="1">
    <citation type="submission" date="2021-04" db="EMBL/GenBank/DDBJ databases">
        <authorList>
            <person name="Rodrigo-Torres L."/>
            <person name="Arahal R. D."/>
            <person name="Lucena T."/>
        </authorList>
    </citation>
    <scope>NUCLEOTIDE SEQUENCE [LARGE SCALE GENOMIC DNA]</scope>
    <source>
        <strain evidence="10 11">CECT 9623</strain>
    </source>
</reference>
<evidence type="ECO:0000256" key="2">
    <source>
        <dbReference type="ARBA" id="ARBA00022448"/>
    </source>
</evidence>
<gene>
    <name evidence="10" type="ORF">DYBT9623_05506</name>
</gene>
<evidence type="ECO:0000256" key="9">
    <source>
        <dbReference type="SAM" id="Phobius"/>
    </source>
</evidence>
<dbReference type="InterPro" id="IPR044669">
    <property type="entry name" value="YneE/VCCN1/2-like"/>
</dbReference>
<comment type="similarity">
    <text evidence="8">Belongs to the anion channel-forming bestrophin (TC 1.A.46) family.</text>
</comment>
<evidence type="ECO:0000256" key="8">
    <source>
        <dbReference type="ARBA" id="ARBA00034708"/>
    </source>
</evidence>
<keyword evidence="6" id="KW-0406">Ion transport</keyword>
<keyword evidence="3" id="KW-1003">Cell membrane</keyword>
<feature type="transmembrane region" description="Helical" evidence="9">
    <location>
        <begin position="44"/>
        <end position="62"/>
    </location>
</feature>
<keyword evidence="4 9" id="KW-0812">Transmembrane</keyword>
<name>A0ABM8UYS8_9BACT</name>
<dbReference type="PANTHER" id="PTHR33281:SF19">
    <property type="entry name" value="VOLTAGE-DEPENDENT ANION CHANNEL-FORMING PROTEIN YNEE"/>
    <property type="match status" value="1"/>
</dbReference>
<comment type="caution">
    <text evidence="10">The sequence shown here is derived from an EMBL/GenBank/DDBJ whole genome shotgun (WGS) entry which is preliminary data.</text>
</comment>
<protein>
    <submittedName>
        <fullName evidence="10">Uncharacterized protein</fullName>
    </submittedName>
</protein>
<evidence type="ECO:0000256" key="3">
    <source>
        <dbReference type="ARBA" id="ARBA00022475"/>
    </source>
</evidence>
<keyword evidence="7 9" id="KW-0472">Membrane</keyword>
<evidence type="ECO:0000256" key="5">
    <source>
        <dbReference type="ARBA" id="ARBA00022989"/>
    </source>
</evidence>
<dbReference type="Proteomes" id="UP000679725">
    <property type="component" value="Unassembled WGS sequence"/>
</dbReference>
<proteinExistence type="inferred from homology"/>
<keyword evidence="11" id="KW-1185">Reference proteome</keyword>
<feature type="transmembrane region" description="Helical" evidence="9">
    <location>
        <begin position="20"/>
        <end position="38"/>
    </location>
</feature>
<keyword evidence="2" id="KW-0813">Transport</keyword>
<evidence type="ECO:0000313" key="11">
    <source>
        <dbReference type="Proteomes" id="UP000679725"/>
    </source>
</evidence>